<evidence type="ECO:0000313" key="3">
    <source>
        <dbReference type="Proteomes" id="UP000192601"/>
    </source>
</evidence>
<feature type="compositionally biased region" description="Polar residues" evidence="1">
    <location>
        <begin position="220"/>
        <end position="230"/>
    </location>
</feature>
<gene>
    <name evidence="2" type="ORF">BST44_07395</name>
</gene>
<dbReference type="STRING" id="1783.BST44_07395"/>
<proteinExistence type="predicted"/>
<reference evidence="2 3" key="1">
    <citation type="submission" date="2017-02" db="EMBL/GenBank/DDBJ databases">
        <title>The new phylogeny of genus Mycobacterium.</title>
        <authorList>
            <person name="Tortoli E."/>
            <person name="Trovato A."/>
            <person name="Cirillo D.M."/>
        </authorList>
    </citation>
    <scope>NUCLEOTIDE SEQUENCE [LARGE SCALE GENOMIC DNA]</scope>
    <source>
        <strain evidence="2 3">DSM 43992</strain>
    </source>
</reference>
<accession>A0A1X0KHR1</accession>
<comment type="caution">
    <text evidence="2">The sequence shown here is derived from an EMBL/GenBank/DDBJ whole genome shotgun (WGS) entry which is preliminary data.</text>
</comment>
<sequence length="230" mass="24740">MRDERGRRVVLVSHCLLNENTRYAGGATRSGAVPEAVAELIGAGYGIHQLPCPERLAWGGVLKPHSLPLYHSKGGLLYPLRGPLLRAFVVWTRLVYRRLARRVARDVADYQRSGITVTGIVGIGASPSCGVTTTLDMRASLEVVASCPAAALTRDVMNERAVLGCRRAGEGLFIAALDRRLRRRGLAVPAFEHDLAAELRGSRQTLLAPPASRTLGDSLPASSRSRGAVE</sequence>
<evidence type="ECO:0000256" key="1">
    <source>
        <dbReference type="SAM" id="MobiDB-lite"/>
    </source>
</evidence>
<name>A0A1X0KHR1_MYCSC</name>
<feature type="region of interest" description="Disordered" evidence="1">
    <location>
        <begin position="207"/>
        <end position="230"/>
    </location>
</feature>
<evidence type="ECO:0000313" key="2">
    <source>
        <dbReference type="EMBL" id="ORB74814.1"/>
    </source>
</evidence>
<dbReference type="EMBL" id="MVIJ01000008">
    <property type="protein sequence ID" value="ORB74814.1"/>
    <property type="molecule type" value="Genomic_DNA"/>
</dbReference>
<organism evidence="2 3">
    <name type="scientific">Mycobacterium scrofulaceum</name>
    <dbReference type="NCBI Taxonomy" id="1783"/>
    <lineage>
        <taxon>Bacteria</taxon>
        <taxon>Bacillati</taxon>
        <taxon>Actinomycetota</taxon>
        <taxon>Actinomycetes</taxon>
        <taxon>Mycobacteriales</taxon>
        <taxon>Mycobacteriaceae</taxon>
        <taxon>Mycobacterium</taxon>
    </lineage>
</organism>
<dbReference type="AlphaFoldDB" id="A0A1X0KHR1"/>
<dbReference type="Proteomes" id="UP000192601">
    <property type="component" value="Unassembled WGS sequence"/>
</dbReference>
<keyword evidence="3" id="KW-1185">Reference proteome</keyword>
<protein>
    <submittedName>
        <fullName evidence="2">Uncharacterized protein</fullName>
    </submittedName>
</protein>